<dbReference type="GO" id="GO:0006747">
    <property type="term" value="P:FAD biosynthetic process"/>
    <property type="evidence" value="ECO:0007669"/>
    <property type="project" value="UniProtKB-UniRule"/>
</dbReference>
<comment type="similarity">
    <text evidence="15">Belongs to the ribF family.</text>
</comment>
<evidence type="ECO:0000256" key="2">
    <source>
        <dbReference type="ARBA" id="ARBA00004726"/>
    </source>
</evidence>
<dbReference type="InterPro" id="IPR014729">
    <property type="entry name" value="Rossmann-like_a/b/a_fold"/>
</dbReference>
<dbReference type="EMBL" id="CP002869">
    <property type="protein sequence ID" value="AEI44291.1"/>
    <property type="molecule type" value="Genomic_DNA"/>
</dbReference>
<dbReference type="Gene3D" id="3.40.50.620">
    <property type="entry name" value="HUPs"/>
    <property type="match status" value="1"/>
</dbReference>
<dbReference type="GO" id="GO:0009398">
    <property type="term" value="P:FMN biosynthetic process"/>
    <property type="evidence" value="ECO:0007669"/>
    <property type="project" value="UniProtKB-UniRule"/>
</dbReference>
<evidence type="ECO:0000313" key="18">
    <source>
        <dbReference type="Proteomes" id="UP000006620"/>
    </source>
</evidence>
<dbReference type="PIRSF" id="PIRSF004491">
    <property type="entry name" value="FAD_Synth"/>
    <property type="match status" value="1"/>
</dbReference>
<dbReference type="EC" id="2.7.1.26" evidence="15"/>
<accession>F8F6Y5</accession>
<evidence type="ECO:0000256" key="5">
    <source>
        <dbReference type="ARBA" id="ARBA00022643"/>
    </source>
</evidence>
<evidence type="ECO:0000259" key="16">
    <source>
        <dbReference type="SMART" id="SM00904"/>
    </source>
</evidence>
<dbReference type="FunFam" id="2.40.30.30:FF:000003">
    <property type="entry name" value="Riboflavin biosynthesis protein"/>
    <property type="match status" value="1"/>
</dbReference>
<dbReference type="Pfam" id="PF06574">
    <property type="entry name" value="FAD_syn"/>
    <property type="match status" value="1"/>
</dbReference>
<dbReference type="InterPro" id="IPR002606">
    <property type="entry name" value="Riboflavin_kinase_bac"/>
</dbReference>
<evidence type="ECO:0000256" key="12">
    <source>
        <dbReference type="ARBA" id="ARBA00023268"/>
    </source>
</evidence>
<dbReference type="PANTHER" id="PTHR22749:SF6">
    <property type="entry name" value="RIBOFLAVIN KINASE"/>
    <property type="match status" value="1"/>
</dbReference>
<evidence type="ECO:0000256" key="6">
    <source>
        <dbReference type="ARBA" id="ARBA00022679"/>
    </source>
</evidence>
<dbReference type="InterPro" id="IPR023465">
    <property type="entry name" value="Riboflavin_kinase_dom_sf"/>
</dbReference>
<dbReference type="RefSeq" id="WP_013919443.1">
    <property type="nucleotide sequence ID" value="NC_015690.1"/>
</dbReference>
<dbReference type="InterPro" id="IPR015865">
    <property type="entry name" value="Riboflavin_kinase_bac/euk"/>
</dbReference>
<comment type="pathway">
    <text evidence="2 15">Cofactor biosynthesis; FAD biosynthesis; FAD from FMN: step 1/1.</text>
</comment>
<dbReference type="InterPro" id="IPR023468">
    <property type="entry name" value="Riboflavin_kinase"/>
</dbReference>
<keyword evidence="9 15" id="KW-0418">Kinase</keyword>
<evidence type="ECO:0000256" key="10">
    <source>
        <dbReference type="ARBA" id="ARBA00022827"/>
    </source>
</evidence>
<evidence type="ECO:0000256" key="15">
    <source>
        <dbReference type="PIRNR" id="PIRNR004491"/>
    </source>
</evidence>
<dbReference type="AlphaFoldDB" id="F8F6Y5"/>
<dbReference type="UniPathway" id="UPA00276">
    <property type="reaction ID" value="UER00406"/>
</dbReference>
<evidence type="ECO:0000256" key="14">
    <source>
        <dbReference type="ARBA" id="ARBA00049494"/>
    </source>
</evidence>
<dbReference type="NCBIfam" id="NF004160">
    <property type="entry name" value="PRK05627.1-3"/>
    <property type="match status" value="1"/>
</dbReference>
<dbReference type="FunFam" id="3.40.50.620:FF:000021">
    <property type="entry name" value="Riboflavin biosynthesis protein"/>
    <property type="match status" value="1"/>
</dbReference>
<keyword evidence="11 15" id="KW-0067">ATP-binding</keyword>
<dbReference type="KEGG" id="pms:KNP414_05767"/>
<dbReference type="GO" id="GO:0009231">
    <property type="term" value="P:riboflavin biosynthetic process"/>
    <property type="evidence" value="ECO:0007669"/>
    <property type="project" value="InterPro"/>
</dbReference>
<evidence type="ECO:0000313" key="17">
    <source>
        <dbReference type="EMBL" id="AEI44291.1"/>
    </source>
</evidence>
<dbReference type="GO" id="GO:0008531">
    <property type="term" value="F:riboflavin kinase activity"/>
    <property type="evidence" value="ECO:0007669"/>
    <property type="project" value="UniProtKB-UniRule"/>
</dbReference>
<dbReference type="InterPro" id="IPR015864">
    <property type="entry name" value="FAD_synthase"/>
</dbReference>
<dbReference type="NCBIfam" id="TIGR00083">
    <property type="entry name" value="ribF"/>
    <property type="match status" value="1"/>
</dbReference>
<protein>
    <recommendedName>
        <fullName evidence="15">Riboflavin biosynthesis protein</fullName>
    </recommendedName>
    <domain>
        <recommendedName>
            <fullName evidence="15">Riboflavin kinase</fullName>
            <ecNumber evidence="15">2.7.1.26</ecNumber>
        </recommendedName>
        <alternativeName>
            <fullName evidence="15">Flavokinase</fullName>
        </alternativeName>
    </domain>
    <domain>
        <recommendedName>
            <fullName evidence="15">FMN adenylyltransferase</fullName>
            <ecNumber evidence="15">2.7.7.2</ecNumber>
        </recommendedName>
        <alternativeName>
            <fullName evidence="15">FAD pyrophosphorylase</fullName>
        </alternativeName>
        <alternativeName>
            <fullName evidence="15">FAD synthase</fullName>
        </alternativeName>
    </domain>
</protein>
<comment type="catalytic activity">
    <reaction evidence="14 15">
        <text>FMN + ATP + H(+) = FAD + diphosphate</text>
        <dbReference type="Rhea" id="RHEA:17237"/>
        <dbReference type="ChEBI" id="CHEBI:15378"/>
        <dbReference type="ChEBI" id="CHEBI:30616"/>
        <dbReference type="ChEBI" id="CHEBI:33019"/>
        <dbReference type="ChEBI" id="CHEBI:57692"/>
        <dbReference type="ChEBI" id="CHEBI:58210"/>
        <dbReference type="EC" id="2.7.7.2"/>
    </reaction>
</comment>
<dbReference type="PANTHER" id="PTHR22749">
    <property type="entry name" value="RIBOFLAVIN KINASE/FMN ADENYLYLTRANSFERASE"/>
    <property type="match status" value="1"/>
</dbReference>
<evidence type="ECO:0000256" key="3">
    <source>
        <dbReference type="ARBA" id="ARBA00005201"/>
    </source>
</evidence>
<dbReference type="PATRIC" id="fig|1036673.3.peg.5359"/>
<keyword evidence="7 15" id="KW-0548">Nucleotidyltransferase</keyword>
<evidence type="ECO:0000256" key="1">
    <source>
        <dbReference type="ARBA" id="ARBA00002121"/>
    </source>
</evidence>
<reference evidence="18" key="1">
    <citation type="submission" date="2011-06" db="EMBL/GenBank/DDBJ databases">
        <title>Complete genome sequence of Paenibacillus mucilaginosus KNP414.</title>
        <authorList>
            <person name="Wang J."/>
            <person name="Hu S."/>
            <person name="Hu X."/>
            <person name="Zhang B."/>
            <person name="Dong D."/>
            <person name="Zhang S."/>
            <person name="Zhao K."/>
            <person name="Wu D."/>
        </authorList>
    </citation>
    <scope>NUCLEOTIDE SEQUENCE [LARGE SCALE GENOMIC DNA]</scope>
    <source>
        <strain evidence="18">KNP414</strain>
    </source>
</reference>
<keyword evidence="5 15" id="KW-0288">FMN</keyword>
<dbReference type="Proteomes" id="UP000006620">
    <property type="component" value="Chromosome"/>
</dbReference>
<dbReference type="SUPFAM" id="SSF82114">
    <property type="entry name" value="Riboflavin kinase-like"/>
    <property type="match status" value="1"/>
</dbReference>
<dbReference type="SUPFAM" id="SSF52374">
    <property type="entry name" value="Nucleotidylyl transferase"/>
    <property type="match status" value="1"/>
</dbReference>
<dbReference type="HOGENOM" id="CLU_048437_0_2_9"/>
<dbReference type="GO" id="GO:0005524">
    <property type="term" value="F:ATP binding"/>
    <property type="evidence" value="ECO:0007669"/>
    <property type="project" value="UniProtKB-UniRule"/>
</dbReference>
<dbReference type="SMART" id="SM00904">
    <property type="entry name" value="Flavokinase"/>
    <property type="match status" value="1"/>
</dbReference>
<keyword evidence="4 15" id="KW-0285">Flavoprotein</keyword>
<keyword evidence="12" id="KW-0511">Multifunctional enzyme</keyword>
<dbReference type="EC" id="2.7.7.2" evidence="15"/>
<dbReference type="CDD" id="cd02064">
    <property type="entry name" value="FAD_synthetase_N"/>
    <property type="match status" value="1"/>
</dbReference>
<organism evidence="17 18">
    <name type="scientific">Paenibacillus mucilaginosus (strain KNP414)</name>
    <dbReference type="NCBI Taxonomy" id="1036673"/>
    <lineage>
        <taxon>Bacteria</taxon>
        <taxon>Bacillati</taxon>
        <taxon>Bacillota</taxon>
        <taxon>Bacilli</taxon>
        <taxon>Bacillales</taxon>
        <taxon>Paenibacillaceae</taxon>
        <taxon>Paenibacillus</taxon>
    </lineage>
</organism>
<feature type="domain" description="Riboflavin kinase" evidence="16">
    <location>
        <begin position="186"/>
        <end position="312"/>
    </location>
</feature>
<evidence type="ECO:0000256" key="13">
    <source>
        <dbReference type="ARBA" id="ARBA00047880"/>
    </source>
</evidence>
<proteinExistence type="inferred from homology"/>
<evidence type="ECO:0000256" key="8">
    <source>
        <dbReference type="ARBA" id="ARBA00022741"/>
    </source>
</evidence>
<dbReference type="GO" id="GO:0003919">
    <property type="term" value="F:FMN adenylyltransferase activity"/>
    <property type="evidence" value="ECO:0007669"/>
    <property type="project" value="UniProtKB-UniRule"/>
</dbReference>
<keyword evidence="10 15" id="KW-0274">FAD</keyword>
<comment type="pathway">
    <text evidence="3 15">Cofactor biosynthesis; FMN biosynthesis; FMN from riboflavin (ATP route): step 1/1.</text>
</comment>
<evidence type="ECO:0000256" key="7">
    <source>
        <dbReference type="ARBA" id="ARBA00022695"/>
    </source>
</evidence>
<reference evidence="17 18" key="2">
    <citation type="journal article" date="2013" name="Genome Announc.">
        <title>Genome Sequence of Growth-Improving Paenibacillus mucilaginosus Strain KNP414.</title>
        <authorList>
            <person name="Lu J.J."/>
            <person name="Wang J.F."/>
            <person name="Hu X.F."/>
        </authorList>
    </citation>
    <scope>NUCLEOTIDE SEQUENCE [LARGE SCALE GENOMIC DNA]</scope>
    <source>
        <strain evidence="17 18">KNP414</strain>
    </source>
</reference>
<comment type="catalytic activity">
    <reaction evidence="13 15">
        <text>riboflavin + ATP = FMN + ADP + H(+)</text>
        <dbReference type="Rhea" id="RHEA:14357"/>
        <dbReference type="ChEBI" id="CHEBI:15378"/>
        <dbReference type="ChEBI" id="CHEBI:30616"/>
        <dbReference type="ChEBI" id="CHEBI:57986"/>
        <dbReference type="ChEBI" id="CHEBI:58210"/>
        <dbReference type="ChEBI" id="CHEBI:456216"/>
        <dbReference type="EC" id="2.7.1.26"/>
    </reaction>
</comment>
<gene>
    <name evidence="17" type="ordered locus">KNP414_05767</name>
</gene>
<evidence type="ECO:0000256" key="11">
    <source>
        <dbReference type="ARBA" id="ARBA00022840"/>
    </source>
</evidence>
<dbReference type="NCBIfam" id="NF004162">
    <property type="entry name" value="PRK05627.1-5"/>
    <property type="match status" value="1"/>
</dbReference>
<dbReference type="Pfam" id="PF01687">
    <property type="entry name" value="Flavokinase"/>
    <property type="match status" value="1"/>
</dbReference>
<sequence>MMRTLQLTFPLPSPGGEGPPCGVLAIGDFDGVHLGHQEVIGRAVERGRELALPAAIMTFHPHPRQVLGMDKYTRLLTPLPAKEKRLRELGVDTLCVVDFSKSFMCVTPEQFVEEMLIPLGVNTVFVGFDFTFGHRGAGTPDTLCELAAGRFAVEVVRPFHMDGQKVSSTLVREALLAGRVRQAAHLLGRPYHVTGTVVHGDGRGHSIGFPTANVEVREPYVVPANGVYAVQVEVRGQKKAGVMNLGVKPTFGSDLQEPVLEAHLFDFDDSVYGEEVRVEFIEYIRAERRFESVGELIEQIGRDAREARNLLTEENSAEML</sequence>
<evidence type="ECO:0000256" key="4">
    <source>
        <dbReference type="ARBA" id="ARBA00022630"/>
    </source>
</evidence>
<name>F8F6Y5_PAEMK</name>
<evidence type="ECO:0000256" key="9">
    <source>
        <dbReference type="ARBA" id="ARBA00022777"/>
    </source>
</evidence>
<dbReference type="Gene3D" id="2.40.30.30">
    <property type="entry name" value="Riboflavin kinase-like"/>
    <property type="match status" value="1"/>
</dbReference>
<keyword evidence="6 15" id="KW-0808">Transferase</keyword>
<dbReference type="UniPathway" id="UPA00277">
    <property type="reaction ID" value="UER00407"/>
</dbReference>
<keyword evidence="8 15" id="KW-0547">Nucleotide-binding</keyword>
<comment type="function">
    <text evidence="1">Catalyzes the phosphorylation of riboflavin to FMN followed by the adenylation of FMN to FAD.</text>
</comment>